<dbReference type="InterPro" id="IPR011712">
    <property type="entry name" value="Sig_transdc_His_kin_sub3_dim/P"/>
</dbReference>
<dbReference type="InterPro" id="IPR003594">
    <property type="entry name" value="HATPase_dom"/>
</dbReference>
<dbReference type="PANTHER" id="PTHR24421:SF59">
    <property type="entry name" value="OXYGEN SENSOR HISTIDINE KINASE NREB"/>
    <property type="match status" value="1"/>
</dbReference>
<comment type="caution">
    <text evidence="8">The sequence shown here is derived from an EMBL/GenBank/DDBJ whole genome shotgun (WGS) entry which is preliminary data.</text>
</comment>
<dbReference type="AlphaFoldDB" id="A0A158DC92"/>
<keyword evidence="5" id="KW-0472">Membrane</keyword>
<dbReference type="SUPFAM" id="SSF55874">
    <property type="entry name" value="ATPase domain of HSP90 chaperone/DNA topoisomerase II/histidine kinase"/>
    <property type="match status" value="1"/>
</dbReference>
<dbReference type="GO" id="GO:0016020">
    <property type="term" value="C:membrane"/>
    <property type="evidence" value="ECO:0007669"/>
    <property type="project" value="InterPro"/>
</dbReference>
<evidence type="ECO:0000256" key="1">
    <source>
        <dbReference type="ARBA" id="ARBA00022679"/>
    </source>
</evidence>
<keyword evidence="4" id="KW-0175">Coiled coil</keyword>
<dbReference type="Pfam" id="PF00989">
    <property type="entry name" value="PAS"/>
    <property type="match status" value="1"/>
</dbReference>
<dbReference type="RefSeq" id="WP_082862546.1">
    <property type="nucleotide sequence ID" value="NZ_FCOA02000038.1"/>
</dbReference>
<name>A0A158DC92_9BURK</name>
<dbReference type="Pfam" id="PF07730">
    <property type="entry name" value="HisKA_3"/>
    <property type="match status" value="1"/>
</dbReference>
<proteinExistence type="predicted"/>
<evidence type="ECO:0000259" key="6">
    <source>
        <dbReference type="PROSITE" id="PS50109"/>
    </source>
</evidence>
<dbReference type="Gene3D" id="1.20.5.1930">
    <property type="match status" value="1"/>
</dbReference>
<dbReference type="GO" id="GO:0000155">
    <property type="term" value="F:phosphorelay sensor kinase activity"/>
    <property type="evidence" value="ECO:0007669"/>
    <property type="project" value="InterPro"/>
</dbReference>
<dbReference type="EMBL" id="FCOA02000038">
    <property type="protein sequence ID" value="SAK91417.1"/>
    <property type="molecule type" value="Genomic_DNA"/>
</dbReference>
<protein>
    <submittedName>
        <fullName evidence="8">Multi-sensor signal transduction histidine kinase</fullName>
    </submittedName>
</protein>
<sequence>MSEHEGRNLAHTNDRSGLRAVPRRAIAQAALTAAAVLGLAWAGVRYVFPLCAPGVLWAGWLAAAAATCALLVGMRRAARKSIDRTVLSQKQLDGIIRSTTEAIITIDAAQRIVMFNPMAERVFRCPASDATGTPLSRFIPERYRGAHELQVRDFGMTGVSDRQMGPARVLYGLRADGCEFPIEASISQTGDDDSKLFTVVLRDVTDRVKAEADLRQSREDLRALSANLQQIREVEKSRIARELHDDLGQTLSALKMDVSALETRLAARAALDEGVAAQLARMLGLIDRNIASLRRIAARQRPVMLDDLGLPAAIDWLIGDFTQRHGIDVNHDVDTGDLAFNAEAATAVFRIIEEALVNIARHAHASHAELSLRVTDENCVLRVGDNGIGASALPAAHGKSFGLIGVRERVNALGGRVFIDSMPENGFVLTVILPRETVREKESQP</sequence>
<dbReference type="PROSITE" id="PS50113">
    <property type="entry name" value="PAC"/>
    <property type="match status" value="1"/>
</dbReference>
<keyword evidence="5" id="KW-1133">Transmembrane helix</keyword>
<dbReference type="CDD" id="cd00130">
    <property type="entry name" value="PAS"/>
    <property type="match status" value="1"/>
</dbReference>
<evidence type="ECO:0000313" key="8">
    <source>
        <dbReference type="EMBL" id="SAK91417.1"/>
    </source>
</evidence>
<dbReference type="InterPro" id="IPR000700">
    <property type="entry name" value="PAS-assoc_C"/>
</dbReference>
<evidence type="ECO:0000259" key="7">
    <source>
        <dbReference type="PROSITE" id="PS50113"/>
    </source>
</evidence>
<dbReference type="InterPro" id="IPR050482">
    <property type="entry name" value="Sensor_HK_TwoCompSys"/>
</dbReference>
<dbReference type="SMART" id="SM00091">
    <property type="entry name" value="PAS"/>
    <property type="match status" value="1"/>
</dbReference>
<accession>A0A158DC92</accession>
<gene>
    <name evidence="8" type="ORF">AWB79_06696</name>
</gene>
<dbReference type="SUPFAM" id="SSF55785">
    <property type="entry name" value="PYP-like sensor domain (PAS domain)"/>
    <property type="match status" value="1"/>
</dbReference>
<dbReference type="CDD" id="cd16917">
    <property type="entry name" value="HATPase_UhpB-NarQ-NarX-like"/>
    <property type="match status" value="1"/>
</dbReference>
<dbReference type="InterPro" id="IPR035965">
    <property type="entry name" value="PAS-like_dom_sf"/>
</dbReference>
<evidence type="ECO:0000256" key="2">
    <source>
        <dbReference type="ARBA" id="ARBA00022777"/>
    </source>
</evidence>
<dbReference type="InterPro" id="IPR013767">
    <property type="entry name" value="PAS_fold"/>
</dbReference>
<dbReference type="Proteomes" id="UP000054851">
    <property type="component" value="Unassembled WGS sequence"/>
</dbReference>
<dbReference type="NCBIfam" id="TIGR00229">
    <property type="entry name" value="sensory_box"/>
    <property type="match status" value="1"/>
</dbReference>
<feature type="transmembrane region" description="Helical" evidence="5">
    <location>
        <begin position="25"/>
        <end position="48"/>
    </location>
</feature>
<feature type="domain" description="Histidine kinase" evidence="6">
    <location>
        <begin position="242"/>
        <end position="437"/>
    </location>
</feature>
<keyword evidence="5" id="KW-0812">Transmembrane</keyword>
<dbReference type="STRING" id="1777140.AWB79_06696"/>
<dbReference type="OrthoDB" id="9813412at2"/>
<evidence type="ECO:0000256" key="5">
    <source>
        <dbReference type="SAM" id="Phobius"/>
    </source>
</evidence>
<organism evidence="8 9">
    <name type="scientific">Caballeronia hypogeia</name>
    <dbReference type="NCBI Taxonomy" id="1777140"/>
    <lineage>
        <taxon>Bacteria</taxon>
        <taxon>Pseudomonadati</taxon>
        <taxon>Pseudomonadota</taxon>
        <taxon>Betaproteobacteria</taxon>
        <taxon>Burkholderiales</taxon>
        <taxon>Burkholderiaceae</taxon>
        <taxon>Caballeronia</taxon>
    </lineage>
</organism>
<evidence type="ECO:0000313" key="9">
    <source>
        <dbReference type="Proteomes" id="UP000054851"/>
    </source>
</evidence>
<feature type="coiled-coil region" evidence="4">
    <location>
        <begin position="207"/>
        <end position="234"/>
    </location>
</feature>
<reference evidence="8" key="1">
    <citation type="submission" date="2016-01" db="EMBL/GenBank/DDBJ databases">
        <authorList>
            <person name="Peeters C."/>
        </authorList>
    </citation>
    <scope>NUCLEOTIDE SEQUENCE</scope>
    <source>
        <strain evidence="8">LMG 29322</strain>
    </source>
</reference>
<dbReference type="InterPro" id="IPR000014">
    <property type="entry name" value="PAS"/>
</dbReference>
<dbReference type="PANTHER" id="PTHR24421">
    <property type="entry name" value="NITRATE/NITRITE SENSOR PROTEIN NARX-RELATED"/>
    <property type="match status" value="1"/>
</dbReference>
<dbReference type="Gene3D" id="3.30.565.10">
    <property type="entry name" value="Histidine kinase-like ATPase, C-terminal domain"/>
    <property type="match status" value="1"/>
</dbReference>
<keyword evidence="9" id="KW-1185">Reference proteome</keyword>
<dbReference type="Pfam" id="PF02518">
    <property type="entry name" value="HATPase_c"/>
    <property type="match status" value="1"/>
</dbReference>
<dbReference type="GO" id="GO:0006355">
    <property type="term" value="P:regulation of DNA-templated transcription"/>
    <property type="evidence" value="ECO:0007669"/>
    <property type="project" value="InterPro"/>
</dbReference>
<dbReference type="InterPro" id="IPR036890">
    <property type="entry name" value="HATPase_C_sf"/>
</dbReference>
<dbReference type="GO" id="GO:0046983">
    <property type="term" value="F:protein dimerization activity"/>
    <property type="evidence" value="ECO:0007669"/>
    <property type="project" value="InterPro"/>
</dbReference>
<keyword evidence="3" id="KW-0902">Two-component regulatory system</keyword>
<keyword evidence="2 8" id="KW-0418">Kinase</keyword>
<dbReference type="Gene3D" id="3.30.450.20">
    <property type="entry name" value="PAS domain"/>
    <property type="match status" value="1"/>
</dbReference>
<dbReference type="SMART" id="SM00387">
    <property type="entry name" value="HATPase_c"/>
    <property type="match status" value="1"/>
</dbReference>
<evidence type="ECO:0000256" key="4">
    <source>
        <dbReference type="SAM" id="Coils"/>
    </source>
</evidence>
<keyword evidence="1" id="KW-0808">Transferase</keyword>
<feature type="transmembrane region" description="Helical" evidence="5">
    <location>
        <begin position="54"/>
        <end position="74"/>
    </location>
</feature>
<feature type="domain" description="PAC" evidence="7">
    <location>
        <begin position="163"/>
        <end position="216"/>
    </location>
</feature>
<dbReference type="InterPro" id="IPR005467">
    <property type="entry name" value="His_kinase_dom"/>
</dbReference>
<evidence type="ECO:0000256" key="3">
    <source>
        <dbReference type="ARBA" id="ARBA00023012"/>
    </source>
</evidence>
<dbReference type="PROSITE" id="PS50109">
    <property type="entry name" value="HIS_KIN"/>
    <property type="match status" value="1"/>
</dbReference>